<accession>A0A8S5V8U4</accession>
<evidence type="ECO:0000256" key="1">
    <source>
        <dbReference type="SAM" id="Phobius"/>
    </source>
</evidence>
<keyword evidence="1" id="KW-1133">Transmembrane helix</keyword>
<name>A0A8S5V8U4_9CAUD</name>
<feature type="transmembrane region" description="Helical" evidence="1">
    <location>
        <begin position="32"/>
        <end position="49"/>
    </location>
</feature>
<protein>
    <submittedName>
        <fullName evidence="2">Uncharacterized protein</fullName>
    </submittedName>
</protein>
<organism evidence="2">
    <name type="scientific">Siphoviridae sp. cttma3</name>
    <dbReference type="NCBI Taxonomy" id="2825708"/>
    <lineage>
        <taxon>Viruses</taxon>
        <taxon>Duplodnaviria</taxon>
        <taxon>Heunggongvirae</taxon>
        <taxon>Uroviricota</taxon>
        <taxon>Caudoviricetes</taxon>
    </lineage>
</organism>
<reference evidence="2" key="1">
    <citation type="journal article" date="2021" name="Proc. Natl. Acad. Sci. U.S.A.">
        <title>A Catalog of Tens of Thousands of Viruses from Human Metagenomes Reveals Hidden Associations with Chronic Diseases.</title>
        <authorList>
            <person name="Tisza M.J."/>
            <person name="Buck C.B."/>
        </authorList>
    </citation>
    <scope>NUCLEOTIDE SEQUENCE</scope>
    <source>
        <strain evidence="2">Cttma3</strain>
    </source>
</reference>
<proteinExistence type="predicted"/>
<keyword evidence="1" id="KW-0472">Membrane</keyword>
<dbReference type="EMBL" id="BK016222">
    <property type="protein sequence ID" value="DAG03059.1"/>
    <property type="molecule type" value="Genomic_DNA"/>
</dbReference>
<sequence>MVSVVAATYCGYFVSNNYVLRYFVLLDLSNRNFGVGRFIFIVMKLFSIFKNRIAQRRRKRVLLMVLNSNLVGNNTEAETVIRISEELSDYIKNGKFNANALPNGYRHMGV</sequence>
<keyword evidence="1" id="KW-0812">Transmembrane</keyword>
<evidence type="ECO:0000313" key="2">
    <source>
        <dbReference type="EMBL" id="DAG03059.1"/>
    </source>
</evidence>